<feature type="chain" id="PRO_5042967956" evidence="1">
    <location>
        <begin position="18"/>
        <end position="115"/>
    </location>
</feature>
<feature type="signal peptide" evidence="1">
    <location>
        <begin position="1"/>
        <end position="17"/>
    </location>
</feature>
<comment type="caution">
    <text evidence="2">The sequence shown here is derived from an EMBL/GenBank/DDBJ whole genome shotgun (WGS) entry which is preliminary data.</text>
</comment>
<dbReference type="AlphaFoldDB" id="A0AAN8FME5"/>
<reference evidence="2 3" key="1">
    <citation type="submission" date="2019-10" db="EMBL/GenBank/DDBJ databases">
        <title>Assembly and Annotation for the nematode Trichostrongylus colubriformis.</title>
        <authorList>
            <person name="Martin J."/>
        </authorList>
    </citation>
    <scope>NUCLEOTIDE SEQUENCE [LARGE SCALE GENOMIC DNA]</scope>
    <source>
        <strain evidence="2">G859</strain>
        <tissue evidence="2">Whole worm</tissue>
    </source>
</reference>
<evidence type="ECO:0000256" key="1">
    <source>
        <dbReference type="SAM" id="SignalP"/>
    </source>
</evidence>
<feature type="non-terminal residue" evidence="2">
    <location>
        <position position="115"/>
    </location>
</feature>
<protein>
    <submittedName>
        <fullName evidence="2">Uncharacterized protein</fullName>
    </submittedName>
</protein>
<evidence type="ECO:0000313" key="2">
    <source>
        <dbReference type="EMBL" id="KAK5981487.1"/>
    </source>
</evidence>
<name>A0AAN8FME5_TRICO</name>
<keyword evidence="3" id="KW-1185">Reference proteome</keyword>
<accession>A0AAN8FME5</accession>
<gene>
    <name evidence="2" type="ORF">GCK32_001072</name>
</gene>
<sequence length="115" mass="13078">MLLIVTVLVVFLVNTKALVFECGSRRGILSDDAIISTGYAKEYIKGYFDYGHAPLNGNITWSDDLAEVALREVEKILREPERRGSSEYIVIDNEWKNGLRALEYIPEFIGNYSML</sequence>
<keyword evidence="1" id="KW-0732">Signal</keyword>
<organism evidence="2 3">
    <name type="scientific">Trichostrongylus colubriformis</name>
    <name type="common">Black scour worm</name>
    <dbReference type="NCBI Taxonomy" id="6319"/>
    <lineage>
        <taxon>Eukaryota</taxon>
        <taxon>Metazoa</taxon>
        <taxon>Ecdysozoa</taxon>
        <taxon>Nematoda</taxon>
        <taxon>Chromadorea</taxon>
        <taxon>Rhabditida</taxon>
        <taxon>Rhabditina</taxon>
        <taxon>Rhabditomorpha</taxon>
        <taxon>Strongyloidea</taxon>
        <taxon>Trichostrongylidae</taxon>
        <taxon>Trichostrongylus</taxon>
    </lineage>
</organism>
<dbReference type="Proteomes" id="UP001331761">
    <property type="component" value="Unassembled WGS sequence"/>
</dbReference>
<evidence type="ECO:0000313" key="3">
    <source>
        <dbReference type="Proteomes" id="UP001331761"/>
    </source>
</evidence>
<dbReference type="EMBL" id="WIXE01006224">
    <property type="protein sequence ID" value="KAK5981487.1"/>
    <property type="molecule type" value="Genomic_DNA"/>
</dbReference>
<proteinExistence type="predicted"/>